<keyword evidence="3" id="KW-1185">Reference proteome</keyword>
<protein>
    <submittedName>
        <fullName evidence="2">Uncharacterized protein</fullName>
    </submittedName>
</protein>
<accession>A0A1V8RNR5</accession>
<evidence type="ECO:0000256" key="1">
    <source>
        <dbReference type="SAM" id="SignalP"/>
    </source>
</evidence>
<evidence type="ECO:0000313" key="2">
    <source>
        <dbReference type="EMBL" id="OQM74753.1"/>
    </source>
</evidence>
<feature type="chain" id="PRO_5012280269" evidence="1">
    <location>
        <begin position="20"/>
        <end position="76"/>
    </location>
</feature>
<proteinExistence type="predicted"/>
<name>A0A1V8RNR5_9HYPH</name>
<comment type="caution">
    <text evidence="2">The sequence shown here is derived from an EMBL/GenBank/DDBJ whole genome shotgun (WGS) entry which is preliminary data.</text>
</comment>
<dbReference type="STRING" id="1873176.BFN67_03695"/>
<keyword evidence="1" id="KW-0732">Signal</keyword>
<feature type="signal peptide" evidence="1">
    <location>
        <begin position="1"/>
        <end position="19"/>
    </location>
</feature>
<gene>
    <name evidence="2" type="ORF">BFN67_03695</name>
</gene>
<sequence>MLLNVVLALVAMPIGVAVAGTDTPRYDHALEKAAAEIVAGKIGDIRGGFAFDQKPRFVVLVQTSMAEDDNRDGKAH</sequence>
<reference evidence="2 3" key="1">
    <citation type="journal article" date="2016" name="Int. J. Syst. Evol. Microbiol.">
        <title>Pseudaminobacter manganicus sp. nov., isolated from sludge of a manganese mine.</title>
        <authorList>
            <person name="Li J."/>
            <person name="Huang J."/>
            <person name="Liao S."/>
            <person name="Wang G."/>
        </authorList>
    </citation>
    <scope>NUCLEOTIDE SEQUENCE [LARGE SCALE GENOMIC DNA]</scope>
    <source>
        <strain evidence="2 3">JH-7</strain>
    </source>
</reference>
<dbReference type="AlphaFoldDB" id="A0A1V8RNR5"/>
<organism evidence="2 3">
    <name type="scientific">Manganibacter manganicus</name>
    <dbReference type="NCBI Taxonomy" id="1873176"/>
    <lineage>
        <taxon>Bacteria</taxon>
        <taxon>Pseudomonadati</taxon>
        <taxon>Pseudomonadota</taxon>
        <taxon>Alphaproteobacteria</taxon>
        <taxon>Hyphomicrobiales</taxon>
        <taxon>Phyllobacteriaceae</taxon>
        <taxon>Manganibacter</taxon>
    </lineage>
</organism>
<dbReference type="EMBL" id="MDET01000023">
    <property type="protein sequence ID" value="OQM74753.1"/>
    <property type="molecule type" value="Genomic_DNA"/>
</dbReference>
<evidence type="ECO:0000313" key="3">
    <source>
        <dbReference type="Proteomes" id="UP000191905"/>
    </source>
</evidence>
<dbReference type="Proteomes" id="UP000191905">
    <property type="component" value="Unassembled WGS sequence"/>
</dbReference>